<sequence>MLNALPSASQTITPARDGDLRDEVRRRMDEDKDFQILRNALKIDIKEQQAKATDSPPTEQTAVSQVQQVDATLQMIEQRSLNLEVRANPEPQVTDPLVLDLSGRGIRTSGIDAGVRFDLNADGKAEQLSVPLGDAVLLALDRNGNGRIDDGRELFGDQHGAANGFEELARFDDNRDGRIDANDQIYQQLQVLRFASDGSQQLQGLKDAGVASISLDYRNTRIALNTYDSIAQTGSFTRHDGSEGMAADLLLAGRA</sequence>
<dbReference type="PANTHER" id="PTHR39431">
    <property type="entry name" value="FRPA/C-RELATED PROTEIN"/>
    <property type="match status" value="1"/>
</dbReference>
<evidence type="ECO:0000313" key="2">
    <source>
        <dbReference type="EMBL" id="SFM11080.1"/>
    </source>
</evidence>
<feature type="compositionally biased region" description="Polar residues" evidence="1">
    <location>
        <begin position="1"/>
        <end position="13"/>
    </location>
</feature>
<protein>
    <submittedName>
        <fullName evidence="2">Uncharacterized protein</fullName>
    </submittedName>
</protein>
<dbReference type="Proteomes" id="UP000243629">
    <property type="component" value="Unassembled WGS sequence"/>
</dbReference>
<dbReference type="AlphaFoldDB" id="A0A1I4N730"/>
<gene>
    <name evidence="2" type="ORF">SAMN05216217_10184</name>
</gene>
<dbReference type="PANTHER" id="PTHR39431:SF1">
    <property type="entry name" value="FRPA_C-RELATED PROTEIN"/>
    <property type="match status" value="1"/>
</dbReference>
<feature type="region of interest" description="Disordered" evidence="1">
    <location>
        <begin position="1"/>
        <end position="22"/>
    </location>
</feature>
<dbReference type="OrthoDB" id="1676884at2"/>
<name>A0A1I4N730_9GAMM</name>
<dbReference type="STRING" id="1720063.SAMN05216217_10184"/>
<evidence type="ECO:0000313" key="3">
    <source>
        <dbReference type="Proteomes" id="UP000243629"/>
    </source>
</evidence>
<accession>A0A1I4N730</accession>
<evidence type="ECO:0000256" key="1">
    <source>
        <dbReference type="SAM" id="MobiDB-lite"/>
    </source>
</evidence>
<dbReference type="EMBL" id="FOUI01000001">
    <property type="protein sequence ID" value="SFM11080.1"/>
    <property type="molecule type" value="Genomic_DNA"/>
</dbReference>
<dbReference type="RefSeq" id="WP_093471211.1">
    <property type="nucleotide sequence ID" value="NZ_FOUI01000001.1"/>
</dbReference>
<proteinExistence type="predicted"/>
<keyword evidence="3" id="KW-1185">Reference proteome</keyword>
<organism evidence="2 3">
    <name type="scientific">Halopseudomonas yangmingensis</name>
    <dbReference type="NCBI Taxonomy" id="1720063"/>
    <lineage>
        <taxon>Bacteria</taxon>
        <taxon>Pseudomonadati</taxon>
        <taxon>Pseudomonadota</taxon>
        <taxon>Gammaproteobacteria</taxon>
        <taxon>Pseudomonadales</taxon>
        <taxon>Pseudomonadaceae</taxon>
        <taxon>Halopseudomonas</taxon>
    </lineage>
</organism>
<reference evidence="3" key="1">
    <citation type="submission" date="2016-10" db="EMBL/GenBank/DDBJ databases">
        <authorList>
            <person name="Varghese N."/>
            <person name="Submissions S."/>
        </authorList>
    </citation>
    <scope>NUCLEOTIDE SEQUENCE [LARGE SCALE GENOMIC DNA]</scope>
    <source>
        <strain evidence="3">DSM 24213</strain>
    </source>
</reference>